<dbReference type="VEuPathDB" id="TrichDB:TVAGG3_0967420"/>
<name>A2DG92_TRIV3</name>
<reference evidence="6" key="2">
    <citation type="journal article" date="2007" name="Science">
        <title>Draft genome sequence of the sexually transmitted pathogen Trichomonas vaginalis.</title>
        <authorList>
            <person name="Carlton J.M."/>
            <person name="Hirt R.P."/>
            <person name="Silva J.C."/>
            <person name="Delcher A.L."/>
            <person name="Schatz M."/>
            <person name="Zhao Q."/>
            <person name="Wortman J.R."/>
            <person name="Bidwell S.L."/>
            <person name="Alsmark U.C.M."/>
            <person name="Besteiro S."/>
            <person name="Sicheritz-Ponten T."/>
            <person name="Noel C.J."/>
            <person name="Dacks J.B."/>
            <person name="Foster P.G."/>
            <person name="Simillion C."/>
            <person name="Van de Peer Y."/>
            <person name="Miranda-Saavedra D."/>
            <person name="Barton G.J."/>
            <person name="Westrop G.D."/>
            <person name="Mueller S."/>
            <person name="Dessi D."/>
            <person name="Fiori P.L."/>
            <person name="Ren Q."/>
            <person name="Paulsen I."/>
            <person name="Zhang H."/>
            <person name="Bastida-Corcuera F.D."/>
            <person name="Simoes-Barbosa A."/>
            <person name="Brown M.T."/>
            <person name="Hayes R.D."/>
            <person name="Mukherjee M."/>
            <person name="Okumura C.Y."/>
            <person name="Schneider R."/>
            <person name="Smith A.J."/>
            <person name="Vanacova S."/>
            <person name="Villalvazo M."/>
            <person name="Haas B.J."/>
            <person name="Pertea M."/>
            <person name="Feldblyum T.V."/>
            <person name="Utterback T.R."/>
            <person name="Shu C.L."/>
            <person name="Osoegawa K."/>
            <person name="de Jong P.J."/>
            <person name="Hrdy I."/>
            <person name="Horvathova L."/>
            <person name="Zubacova Z."/>
            <person name="Dolezal P."/>
            <person name="Malik S.B."/>
            <person name="Logsdon J.M. Jr."/>
            <person name="Henze K."/>
            <person name="Gupta A."/>
            <person name="Wang C.C."/>
            <person name="Dunne R.L."/>
            <person name="Upcroft J.A."/>
            <person name="Upcroft P."/>
            <person name="White O."/>
            <person name="Salzberg S.L."/>
            <person name="Tang P."/>
            <person name="Chiu C.-H."/>
            <person name="Lee Y.-S."/>
            <person name="Embley T.M."/>
            <person name="Coombs G.H."/>
            <person name="Mottram J.C."/>
            <person name="Tachezy J."/>
            <person name="Fraser-Liggett C.M."/>
            <person name="Johnson P.J."/>
        </authorList>
    </citation>
    <scope>NUCLEOTIDE SEQUENCE [LARGE SCALE GENOMIC DNA]</scope>
    <source>
        <strain evidence="6">G3</strain>
    </source>
</reference>
<dbReference type="SMR" id="A2DG92"/>
<dbReference type="InterPro" id="IPR038635">
    <property type="entry name" value="CCR4-NOT_su2/3/5_C_sf"/>
</dbReference>
<keyword evidence="3" id="KW-0804">Transcription</keyword>
<dbReference type="KEGG" id="tva:5466039"/>
<evidence type="ECO:0000313" key="6">
    <source>
        <dbReference type="EMBL" id="EAY20488.1"/>
    </source>
</evidence>
<dbReference type="Gene3D" id="2.30.30.1020">
    <property type="entry name" value="CCR4-NOT complex subunit 2/3/5, C-terminal domain"/>
    <property type="match status" value="1"/>
</dbReference>
<reference evidence="6" key="1">
    <citation type="submission" date="2006-10" db="EMBL/GenBank/DDBJ databases">
        <authorList>
            <person name="Amadeo P."/>
            <person name="Zhao Q."/>
            <person name="Wortman J."/>
            <person name="Fraser-Liggett C."/>
            <person name="Carlton J."/>
        </authorList>
    </citation>
    <scope>NUCLEOTIDE SEQUENCE</scope>
    <source>
        <strain evidence="6">G3</strain>
    </source>
</reference>
<dbReference type="InterPro" id="IPR040168">
    <property type="entry name" value="Not2/3/5"/>
</dbReference>
<dbReference type="eggNOG" id="KOG2150">
    <property type="taxonomic scope" value="Eukaryota"/>
</dbReference>
<dbReference type="GO" id="GO:0030015">
    <property type="term" value="C:CCR4-NOT core complex"/>
    <property type="evidence" value="ECO:0000318"/>
    <property type="project" value="GO_Central"/>
</dbReference>
<dbReference type="GO" id="GO:0000932">
    <property type="term" value="C:P-body"/>
    <property type="evidence" value="ECO:0000318"/>
    <property type="project" value="GO_Central"/>
</dbReference>
<dbReference type="AlphaFoldDB" id="A2DG92"/>
<evidence type="ECO:0000256" key="3">
    <source>
        <dbReference type="ARBA" id="ARBA00023163"/>
    </source>
</evidence>
<evidence type="ECO:0000256" key="1">
    <source>
        <dbReference type="ARBA" id="ARBA00007682"/>
    </source>
</evidence>
<dbReference type="EMBL" id="DS113197">
    <property type="protein sequence ID" value="EAY20488.1"/>
    <property type="molecule type" value="Genomic_DNA"/>
</dbReference>
<dbReference type="GO" id="GO:0006355">
    <property type="term" value="P:regulation of DNA-templated transcription"/>
    <property type="evidence" value="ECO:0007669"/>
    <property type="project" value="InterPro"/>
</dbReference>
<dbReference type="InParanoid" id="A2DG92"/>
<dbReference type="OrthoDB" id="293823at2759"/>
<dbReference type="STRING" id="5722.A2DG92"/>
<evidence type="ECO:0000313" key="7">
    <source>
        <dbReference type="Proteomes" id="UP000001542"/>
    </source>
</evidence>
<evidence type="ECO:0000256" key="4">
    <source>
        <dbReference type="SAM" id="MobiDB-lite"/>
    </source>
</evidence>
<comment type="similarity">
    <text evidence="1">Belongs to the CNOT2/3/5 family.</text>
</comment>
<evidence type="ECO:0000259" key="5">
    <source>
        <dbReference type="Pfam" id="PF04153"/>
    </source>
</evidence>
<dbReference type="Pfam" id="PF04153">
    <property type="entry name" value="NOT2_3_5_C"/>
    <property type="match status" value="1"/>
</dbReference>
<dbReference type="VEuPathDB" id="TrichDB:TVAG_238600"/>
<dbReference type="PANTHER" id="PTHR23326">
    <property type="entry name" value="CCR4 NOT-RELATED"/>
    <property type="match status" value="1"/>
</dbReference>
<keyword evidence="7" id="KW-1185">Reference proteome</keyword>
<keyword evidence="2" id="KW-0805">Transcription regulation</keyword>
<sequence length="214" mass="25488">MMKTKSIAESQLDEEYPALSTVTARRTQSTPYINQIQQQPQQITPEQTNPWKEFEPYNINSPESFIQADLSPQDLGYALTKTLGLIPDAPYDVAVNSKPTPTGKQQQNNGYPKMPYLKLLQPEFFKKYDNQTLFFIFFYFIKTSQQYFAGCELKRRNWRFNTKYQTWFHRIGKPLEKTDQYEIGKFEYFDNESAESWCIRVRSPFKFEYQYMDE</sequence>
<organism evidence="6 7">
    <name type="scientific">Trichomonas vaginalis (strain ATCC PRA-98 / G3)</name>
    <dbReference type="NCBI Taxonomy" id="412133"/>
    <lineage>
        <taxon>Eukaryota</taxon>
        <taxon>Metamonada</taxon>
        <taxon>Parabasalia</taxon>
        <taxon>Trichomonadida</taxon>
        <taxon>Trichomonadidae</taxon>
        <taxon>Trichomonas</taxon>
    </lineage>
</organism>
<accession>A2DG92</accession>
<feature type="domain" description="NOT2/NOT3/NOT5 C-terminal" evidence="5">
    <location>
        <begin position="105"/>
        <end position="212"/>
    </location>
</feature>
<proteinExistence type="inferred from homology"/>
<evidence type="ECO:0000256" key="2">
    <source>
        <dbReference type="ARBA" id="ARBA00023015"/>
    </source>
</evidence>
<dbReference type="GO" id="GO:0000289">
    <property type="term" value="P:nuclear-transcribed mRNA poly(A) tail shortening"/>
    <property type="evidence" value="ECO:0000318"/>
    <property type="project" value="GO_Central"/>
</dbReference>
<dbReference type="InterPro" id="IPR007282">
    <property type="entry name" value="NOT2/3/5_C"/>
</dbReference>
<gene>
    <name evidence="6" type="ORF">TVAG_238600</name>
</gene>
<feature type="region of interest" description="Disordered" evidence="4">
    <location>
        <begin position="1"/>
        <end position="25"/>
    </location>
</feature>
<protein>
    <submittedName>
        <fullName evidence="6">NOT2 / NOT3 / NOT5 family protein</fullName>
    </submittedName>
</protein>
<dbReference type="RefSeq" id="XP_001581474.1">
    <property type="nucleotide sequence ID" value="XM_001581424.1"/>
</dbReference>
<dbReference type="Proteomes" id="UP000001542">
    <property type="component" value="Unassembled WGS sequence"/>
</dbReference>